<comment type="function">
    <text evidence="3">Flagellin is the subunit protein which polymerizes to form the filaments of bacterial flagella.</text>
</comment>
<evidence type="ECO:0000313" key="7">
    <source>
        <dbReference type="EMBL" id="ARU02695.1"/>
    </source>
</evidence>
<dbReference type="KEGG" id="lvs:LOKVESSMR4R_03423"/>
<keyword evidence="4" id="KW-0175">Coiled coil</keyword>
<accession>A0A1Y0EGE9</accession>
<evidence type="ECO:0000259" key="5">
    <source>
        <dbReference type="Pfam" id="PF00669"/>
    </source>
</evidence>
<protein>
    <recommendedName>
        <fullName evidence="3">Flagellin</fullName>
    </recommendedName>
</protein>
<sequence length="665" mass="66352">MALAIATNTGALMAAASATSVNKDMETSMERLSTGKRINSAKDDAAGVAIASRLSSEIRGTNQAIRNAADGQGLINTAEGAHKEVENILQRMRELAVQSANDTNDSADRTNLQAEMDQLLTEINRISEASSWAGQQLLDGDGTGQGTAEFNLQIGSGSNGFDTLTVSINAMSALALGIDTAASVTTSAVLTGATNASVSIADGVLTVASGYTDDDVVVAQTVGGSASAAMGITTTDTDGVISVGAAAFVDNDVYTVVPVAMTSISVADAAGVLTVTAGAVLAADMAFADTDTTGTAATLADDTITFTAAGGTADGTTTLTLDGVAFTIEVADGVDTTETLAAKMTAAINTGTSSSSVRATYTGAAVTLERIGLAADQGGSVSLLVDGVQTDVALTGGDTVEEIMDKIAAAFVDPDSNSATADVISAQTSVTDATAGTVTLARETALVDGKLALTIGSGDPVEVTVTKGDTFDEIATAIETAVNAATATVGASATATGGSVALARVFSAGDITFDVNGTEISTTLAGGESAEEIATAIFDQIAAQGFTDIEATDNSDGTVDIGALNFGVQSRSAAASALDTIDVAISEINTQRATLGAISNRLDSTVNNLTNIAINLEGGKGRIEDADFAAESTSLAKSQILQQASTAMLAQANASKQSVLSLLQG</sequence>
<keyword evidence="2 3" id="KW-0975">Bacterial flagellum</keyword>
<dbReference type="InterPro" id="IPR001492">
    <property type="entry name" value="Flagellin"/>
</dbReference>
<evidence type="ECO:0000256" key="2">
    <source>
        <dbReference type="ARBA" id="ARBA00023143"/>
    </source>
</evidence>
<evidence type="ECO:0000256" key="4">
    <source>
        <dbReference type="SAM" id="Coils"/>
    </source>
</evidence>
<comment type="similarity">
    <text evidence="1 3">Belongs to the bacterial flagellin family.</text>
</comment>
<dbReference type="AlphaFoldDB" id="A0A1Y0EGE9"/>
<keyword evidence="7" id="KW-0282">Flagellum</keyword>
<dbReference type="GO" id="GO:0005198">
    <property type="term" value="F:structural molecule activity"/>
    <property type="evidence" value="ECO:0007669"/>
    <property type="project" value="UniProtKB-UniRule"/>
</dbReference>
<evidence type="ECO:0000256" key="3">
    <source>
        <dbReference type="RuleBase" id="RU362073"/>
    </source>
</evidence>
<dbReference type="Gene3D" id="1.20.1330.10">
    <property type="entry name" value="f41 fragment of flagellin, N-terminal domain"/>
    <property type="match status" value="2"/>
</dbReference>
<organism evidence="7 8">
    <name type="scientific">Yoonia vestfoldensis</name>
    <dbReference type="NCBI Taxonomy" id="245188"/>
    <lineage>
        <taxon>Bacteria</taxon>
        <taxon>Pseudomonadati</taxon>
        <taxon>Pseudomonadota</taxon>
        <taxon>Alphaproteobacteria</taxon>
        <taxon>Rhodobacterales</taxon>
        <taxon>Paracoccaceae</taxon>
        <taxon>Yoonia</taxon>
    </lineage>
</organism>
<feature type="domain" description="Flagellin N-terminal" evidence="5">
    <location>
        <begin position="5"/>
        <end position="141"/>
    </location>
</feature>
<dbReference type="Pfam" id="PF00669">
    <property type="entry name" value="Flagellin_N"/>
    <property type="match status" value="1"/>
</dbReference>
<keyword evidence="7" id="KW-0969">Cilium</keyword>
<gene>
    <name evidence="7" type="primary">fliC</name>
    <name evidence="7" type="ORF">LOKVESSMR4R_03423</name>
</gene>
<evidence type="ECO:0000313" key="8">
    <source>
        <dbReference type="Proteomes" id="UP000195273"/>
    </source>
</evidence>
<evidence type="ECO:0000256" key="1">
    <source>
        <dbReference type="ARBA" id="ARBA00005709"/>
    </source>
</evidence>
<dbReference type="GO" id="GO:0005576">
    <property type="term" value="C:extracellular region"/>
    <property type="evidence" value="ECO:0007669"/>
    <property type="project" value="UniProtKB-SubCell"/>
</dbReference>
<feature type="domain" description="Flagellin C-terminal" evidence="6">
    <location>
        <begin position="578"/>
        <end position="663"/>
    </location>
</feature>
<keyword evidence="7" id="KW-0966">Cell projection</keyword>
<dbReference type="InterPro" id="IPR046358">
    <property type="entry name" value="Flagellin_C"/>
</dbReference>
<dbReference type="SUPFAM" id="SSF64518">
    <property type="entry name" value="Phase 1 flagellin"/>
    <property type="match status" value="2"/>
</dbReference>
<dbReference type="Gene3D" id="3.30.70.2120">
    <property type="match status" value="1"/>
</dbReference>
<evidence type="ECO:0000259" key="6">
    <source>
        <dbReference type="Pfam" id="PF00700"/>
    </source>
</evidence>
<dbReference type="InterPro" id="IPR001029">
    <property type="entry name" value="Flagellin_N"/>
</dbReference>
<dbReference type="OrthoDB" id="9796789at2"/>
<dbReference type="PRINTS" id="PR00207">
    <property type="entry name" value="FLAGELLIN"/>
</dbReference>
<dbReference type="Pfam" id="PF00700">
    <property type="entry name" value="Flagellin_C"/>
    <property type="match status" value="1"/>
</dbReference>
<dbReference type="RefSeq" id="WP_087211125.1">
    <property type="nucleotide sequence ID" value="NZ_CP021431.1"/>
</dbReference>
<dbReference type="EMBL" id="CP021431">
    <property type="protein sequence ID" value="ARU02695.1"/>
    <property type="molecule type" value="Genomic_DNA"/>
</dbReference>
<name>A0A1Y0EGE9_9RHOB</name>
<feature type="coiled-coil region" evidence="4">
    <location>
        <begin position="75"/>
        <end position="129"/>
    </location>
</feature>
<keyword evidence="3" id="KW-0964">Secreted</keyword>
<dbReference type="PANTHER" id="PTHR42792">
    <property type="entry name" value="FLAGELLIN"/>
    <property type="match status" value="1"/>
</dbReference>
<proteinExistence type="inferred from homology"/>
<reference evidence="7 8" key="1">
    <citation type="submission" date="2017-05" db="EMBL/GenBank/DDBJ databases">
        <title>Genome Sequence of Loktanella vestfoldensis Strain SMR4r Isolated from a Culture of the Diatom Skeletonema marinoi.</title>
        <authorList>
            <person name="Topel M."/>
            <person name="Pinder M.I.M."/>
            <person name="Johansson O.N."/>
            <person name="Kourtchenko O."/>
            <person name="Godhe A."/>
            <person name="Clarke A.K."/>
        </authorList>
    </citation>
    <scope>NUCLEOTIDE SEQUENCE [LARGE SCALE GENOMIC DNA]</scope>
    <source>
        <strain evidence="7 8">SMR4r</strain>
    </source>
</reference>
<keyword evidence="8" id="KW-1185">Reference proteome</keyword>
<dbReference type="Proteomes" id="UP000195273">
    <property type="component" value="Chromosome"/>
</dbReference>
<comment type="subcellular location">
    <subcellularLocation>
        <location evidence="3">Secreted</location>
    </subcellularLocation>
    <subcellularLocation>
        <location evidence="3">Bacterial flagellum</location>
    </subcellularLocation>
</comment>
<dbReference type="PANTHER" id="PTHR42792:SF2">
    <property type="entry name" value="FLAGELLIN"/>
    <property type="match status" value="1"/>
</dbReference>
<dbReference type="GO" id="GO:0009288">
    <property type="term" value="C:bacterial-type flagellum"/>
    <property type="evidence" value="ECO:0007669"/>
    <property type="project" value="UniProtKB-SubCell"/>
</dbReference>